<protein>
    <submittedName>
        <fullName evidence="1">Glycosyltransferase family 4 protein</fullName>
        <ecNumber evidence="1">2.4.-.-</ecNumber>
    </submittedName>
</protein>
<dbReference type="EC" id="2.4.-.-" evidence="1"/>
<keyword evidence="1" id="KW-0808">Transferase</keyword>
<dbReference type="Pfam" id="PF13692">
    <property type="entry name" value="Glyco_trans_1_4"/>
    <property type="match status" value="1"/>
</dbReference>
<dbReference type="SUPFAM" id="SSF53756">
    <property type="entry name" value="UDP-Glycosyltransferase/glycogen phosphorylase"/>
    <property type="match status" value="1"/>
</dbReference>
<dbReference type="EMBL" id="JAUZEE010000001">
    <property type="protein sequence ID" value="MDP4299067.1"/>
    <property type="molecule type" value="Genomic_DNA"/>
</dbReference>
<dbReference type="InterPro" id="IPR050194">
    <property type="entry name" value="Glycosyltransferase_grp1"/>
</dbReference>
<proteinExistence type="predicted"/>
<organism evidence="1 2">
    <name type="scientific">Leptothrix discophora</name>
    <dbReference type="NCBI Taxonomy" id="89"/>
    <lineage>
        <taxon>Bacteria</taxon>
        <taxon>Pseudomonadati</taxon>
        <taxon>Pseudomonadota</taxon>
        <taxon>Betaproteobacteria</taxon>
        <taxon>Burkholderiales</taxon>
        <taxon>Sphaerotilaceae</taxon>
        <taxon>Leptothrix</taxon>
    </lineage>
</organism>
<evidence type="ECO:0000313" key="1">
    <source>
        <dbReference type="EMBL" id="MDP4299067.1"/>
    </source>
</evidence>
<dbReference type="Gene3D" id="3.40.50.2000">
    <property type="entry name" value="Glycogen Phosphorylase B"/>
    <property type="match status" value="2"/>
</dbReference>
<sequence length="363" mass="41337">MFDQLRSACANHDIDLMLVHGQATRRELIKHDEGHLPWAIKVQNKVWEIGSRDLIWQPFPEDAKNADLVILMQESRILSNYPLLLSRLWGARKVAYWGHGKNFQSDAPTGMRERWKDMLLTRVDWWFSYTSATTKILKAAGFPEKKITQLENAIDTTEFKKHLDSWTIDEISQERANLGIDPNAAVAIFCGSLYPDKRLDLLTSISDKIRKKIPSFHLIVIGDGPSMPEMRIAAQTRPWIHILGVQKNKRKALYFNMADIMINPGLVGLHIVDAFCAGIVMVTTTNAKHSPEVAYLVHNKNGLILDDNDEIIAARIISLIENKEELRTIQRNSLSESHLYTQEGMVKNFATGIINALREHHNS</sequence>
<dbReference type="PANTHER" id="PTHR45947:SF3">
    <property type="entry name" value="SULFOQUINOVOSYL TRANSFERASE SQD2"/>
    <property type="match status" value="1"/>
</dbReference>
<gene>
    <name evidence="1" type="ORF">Q8X39_00330</name>
</gene>
<dbReference type="PANTHER" id="PTHR45947">
    <property type="entry name" value="SULFOQUINOVOSYL TRANSFERASE SQD2"/>
    <property type="match status" value="1"/>
</dbReference>
<dbReference type="Proteomes" id="UP001235760">
    <property type="component" value="Unassembled WGS sequence"/>
</dbReference>
<comment type="caution">
    <text evidence="1">The sequence shown here is derived from an EMBL/GenBank/DDBJ whole genome shotgun (WGS) entry which is preliminary data.</text>
</comment>
<dbReference type="RefSeq" id="WP_305747639.1">
    <property type="nucleotide sequence ID" value="NZ_JAUZEE010000001.1"/>
</dbReference>
<keyword evidence="2" id="KW-1185">Reference proteome</keyword>
<accession>A0ABT9FXW2</accession>
<name>A0ABT9FXW2_LEPDI</name>
<reference evidence="1 2" key="1">
    <citation type="submission" date="2023-08" db="EMBL/GenBank/DDBJ databases">
        <authorList>
            <person name="Roldan D.M."/>
            <person name="Menes R.J."/>
        </authorList>
    </citation>
    <scope>NUCLEOTIDE SEQUENCE [LARGE SCALE GENOMIC DNA]</scope>
    <source>
        <strain evidence="1 2">CCM 2812</strain>
    </source>
</reference>
<keyword evidence="1" id="KW-0328">Glycosyltransferase</keyword>
<dbReference type="CDD" id="cd03801">
    <property type="entry name" value="GT4_PimA-like"/>
    <property type="match status" value="1"/>
</dbReference>
<dbReference type="GO" id="GO:0016757">
    <property type="term" value="F:glycosyltransferase activity"/>
    <property type="evidence" value="ECO:0007669"/>
    <property type="project" value="UniProtKB-KW"/>
</dbReference>
<evidence type="ECO:0000313" key="2">
    <source>
        <dbReference type="Proteomes" id="UP001235760"/>
    </source>
</evidence>